<dbReference type="RefSeq" id="WP_094254962.1">
    <property type="nucleotide sequence ID" value="NZ_NNCE01000008.1"/>
</dbReference>
<dbReference type="EMBL" id="SNWN01000016">
    <property type="protein sequence ID" value="TDO19001.1"/>
    <property type="molecule type" value="Genomic_DNA"/>
</dbReference>
<keyword evidence="1" id="KW-0472">Membrane</keyword>
<organism evidence="3 4">
    <name type="scientific">Mycoplasma testudineum</name>
    <dbReference type="NCBI Taxonomy" id="244584"/>
    <lineage>
        <taxon>Bacteria</taxon>
        <taxon>Bacillati</taxon>
        <taxon>Mycoplasmatota</taxon>
        <taxon>Mollicutes</taxon>
        <taxon>Mycoplasmataceae</taxon>
        <taxon>Mycoplasma</taxon>
    </lineage>
</organism>
<gene>
    <name evidence="3" type="ORF">EI74_0820</name>
</gene>
<keyword evidence="1" id="KW-1133">Transmembrane helix</keyword>
<dbReference type="OrthoDB" id="396713at2"/>
<protein>
    <recommendedName>
        <fullName evidence="5">Lipoprotein-associated protein</fullName>
    </recommendedName>
</protein>
<feature type="signal peptide" evidence="2">
    <location>
        <begin position="1"/>
        <end position="22"/>
    </location>
</feature>
<keyword evidence="4" id="KW-1185">Reference proteome</keyword>
<accession>A0A4R6IBQ1</accession>
<reference evidence="3 4" key="1">
    <citation type="submission" date="2019-03" db="EMBL/GenBank/DDBJ databases">
        <title>Genomic Encyclopedia of Archaeal and Bacterial Type Strains, Phase II (KMG-II): from individual species to whole genera.</title>
        <authorList>
            <person name="Goeker M."/>
        </authorList>
    </citation>
    <scope>NUCLEOTIDE SEQUENCE [LARGE SCALE GENOMIC DNA]</scope>
    <source>
        <strain evidence="3 4">ATCC 700618</strain>
    </source>
</reference>
<feature type="chain" id="PRO_5020753475" description="Lipoprotein-associated protein" evidence="2">
    <location>
        <begin position="23"/>
        <end position="665"/>
    </location>
</feature>
<evidence type="ECO:0000256" key="2">
    <source>
        <dbReference type="SAM" id="SignalP"/>
    </source>
</evidence>
<proteinExistence type="predicted"/>
<comment type="caution">
    <text evidence="3">The sequence shown here is derived from an EMBL/GenBank/DDBJ whole genome shotgun (WGS) entry which is preliminary data.</text>
</comment>
<dbReference type="AlphaFoldDB" id="A0A4R6IBQ1"/>
<evidence type="ECO:0000313" key="3">
    <source>
        <dbReference type="EMBL" id="TDO19001.1"/>
    </source>
</evidence>
<dbReference type="InterPro" id="IPR054788">
    <property type="entry name" value="MSC_0620_UU052-like"/>
</dbReference>
<evidence type="ECO:0008006" key="5">
    <source>
        <dbReference type="Google" id="ProtNLM"/>
    </source>
</evidence>
<keyword evidence="2" id="KW-0732">Signal</keyword>
<name>A0A4R6IBQ1_9MOLU</name>
<evidence type="ECO:0000256" key="1">
    <source>
        <dbReference type="SAM" id="Phobius"/>
    </source>
</evidence>
<dbReference type="NCBIfam" id="NF045829">
    <property type="entry name" value="UU052_fam"/>
    <property type="match status" value="1"/>
</dbReference>
<dbReference type="Proteomes" id="UP000295518">
    <property type="component" value="Unassembled WGS sequence"/>
</dbReference>
<evidence type="ECO:0000313" key="4">
    <source>
        <dbReference type="Proteomes" id="UP000295518"/>
    </source>
</evidence>
<feature type="transmembrane region" description="Helical" evidence="1">
    <location>
        <begin position="636"/>
        <end position="661"/>
    </location>
</feature>
<keyword evidence="1" id="KW-0812">Transmembrane</keyword>
<sequence>MKAKKLFIFSSMLIGAGLLATASMSTIPNTSVVNQIQKQEEVTTPPKPDPINAREMAKNKEFIDRNIPIAIEEIVGRIVAILSTEINKIENNEELEVEKKIAGQFYYSKLQAFLQDNLTNIKSDPQKYGFTIVYPLLFAENLQLNIGALDYNNNKLEGFSWGNTENSSYDKVLPKESKTANLNYLNTLDAEKYEALWKNYKSDLDKEALRLLFNEEDQPKFGTQFTLERKIVDGQTVFIGSDPKNIEGITTWDDYIISKIKPRFLDFDIQQNLKNQNREDTPPIIIPIEEKVDFTAPDTPGIEITSDFEIRDIPSLAPYSHHSYSNLSPTEFVTKYNSLDQVNKDSALFFDNPINKRFSNKVNSVILDDQNRASVNITLTDNLLKSNSRDYRAIVPNLSSITPDLLTVYRFNSYRIILSEFNKIQNSFTVNDNFDLSKIEGFSTKGIAKIYNSLFGLTKMIFSESYLKAKEDLIVKYSKLAYTNENIRSFGNELRTLFYKYIQNSTINDESFIGYISSINGDKIDTVNNFVKNLNEESIAKIQALGIDLNSLQQALTYLNLQATLIKEITYSPNQDPEDPFQKYLQYSINTNVVSKPILELIDLLKKESTDQAAVTKIQDSLDKNNAVLSQDTNTVAIAASAAVGAAALTLLSAIGLGIILKRKK</sequence>